<sequence length="71" mass="7389">MKSNVGRNDRILRGLAGLAMLTCSVMAPMSLAVRVAAFGAVGAYLLVTAIAGTCLGYRLMGRSTCPAMPNR</sequence>
<dbReference type="Pfam" id="PF11127">
    <property type="entry name" value="YgaP-like_TM"/>
    <property type="match status" value="1"/>
</dbReference>
<evidence type="ECO:0000259" key="2">
    <source>
        <dbReference type="Pfam" id="PF11127"/>
    </source>
</evidence>
<name>A0ABZ2LWN9_9BACT</name>
<accession>A0ABZ2LWN9</accession>
<reference evidence="3 4" key="1">
    <citation type="submission" date="2021-12" db="EMBL/GenBank/DDBJ databases">
        <title>Discovery of the Pendulisporaceae a myxobacterial family with distinct sporulation behavior and unique specialized metabolism.</title>
        <authorList>
            <person name="Garcia R."/>
            <person name="Popoff A."/>
            <person name="Bader C.D."/>
            <person name="Loehr J."/>
            <person name="Walesch S."/>
            <person name="Walt C."/>
            <person name="Boldt J."/>
            <person name="Bunk B."/>
            <person name="Haeckl F.J.F.P.J."/>
            <person name="Gunesch A.P."/>
            <person name="Birkelbach J."/>
            <person name="Nuebel U."/>
            <person name="Pietschmann T."/>
            <person name="Bach T."/>
            <person name="Mueller R."/>
        </authorList>
    </citation>
    <scope>NUCLEOTIDE SEQUENCE [LARGE SCALE GENOMIC DNA]</scope>
    <source>
        <strain evidence="3 4">MSr11954</strain>
    </source>
</reference>
<feature type="transmembrane region" description="Helical" evidence="1">
    <location>
        <begin position="37"/>
        <end position="60"/>
    </location>
</feature>
<dbReference type="EMBL" id="CP089984">
    <property type="protein sequence ID" value="WXB14191.1"/>
    <property type="molecule type" value="Genomic_DNA"/>
</dbReference>
<evidence type="ECO:0000256" key="1">
    <source>
        <dbReference type="SAM" id="Phobius"/>
    </source>
</evidence>
<feature type="domain" description="Inner membrane protein YgaP-like transmembrane" evidence="2">
    <location>
        <begin position="1"/>
        <end position="67"/>
    </location>
</feature>
<dbReference type="InterPro" id="IPR021309">
    <property type="entry name" value="YgaP-like_TM"/>
</dbReference>
<keyword evidence="1" id="KW-0812">Transmembrane</keyword>
<keyword evidence="1" id="KW-1133">Transmembrane helix</keyword>
<dbReference type="Proteomes" id="UP001370348">
    <property type="component" value="Chromosome"/>
</dbReference>
<keyword evidence="1" id="KW-0472">Membrane</keyword>
<organism evidence="3 4">
    <name type="scientific">Pendulispora albinea</name>
    <dbReference type="NCBI Taxonomy" id="2741071"/>
    <lineage>
        <taxon>Bacteria</taxon>
        <taxon>Pseudomonadati</taxon>
        <taxon>Myxococcota</taxon>
        <taxon>Myxococcia</taxon>
        <taxon>Myxococcales</taxon>
        <taxon>Sorangiineae</taxon>
        <taxon>Pendulisporaceae</taxon>
        <taxon>Pendulispora</taxon>
    </lineage>
</organism>
<evidence type="ECO:0000313" key="3">
    <source>
        <dbReference type="EMBL" id="WXB14191.1"/>
    </source>
</evidence>
<proteinExistence type="predicted"/>
<evidence type="ECO:0000313" key="4">
    <source>
        <dbReference type="Proteomes" id="UP001370348"/>
    </source>
</evidence>
<feature type="transmembrane region" description="Helical" evidence="1">
    <location>
        <begin position="12"/>
        <end position="31"/>
    </location>
</feature>
<dbReference type="RefSeq" id="WP_394823809.1">
    <property type="nucleotide sequence ID" value="NZ_CP089984.1"/>
</dbReference>
<gene>
    <name evidence="3" type="ORF">LZC94_40980</name>
</gene>
<keyword evidence="4" id="KW-1185">Reference proteome</keyword>
<protein>
    <submittedName>
        <fullName evidence="3">DUF2892 domain-containing protein</fullName>
    </submittedName>
</protein>